<organism evidence="10 11">
    <name type="scientific">Halorutilus salinus</name>
    <dbReference type="NCBI Taxonomy" id="2487751"/>
    <lineage>
        <taxon>Archaea</taxon>
        <taxon>Methanobacteriati</taxon>
        <taxon>Methanobacteriota</taxon>
        <taxon>Stenosarchaea group</taxon>
        <taxon>Halobacteria</taxon>
        <taxon>Halorutilales</taxon>
        <taxon>Halorutilaceae</taxon>
        <taxon>Halorutilus</taxon>
    </lineage>
</organism>
<reference evidence="10" key="1">
    <citation type="submission" date="2022-09" db="EMBL/GenBank/DDBJ databases">
        <title>Haloadaptaus new haloarchaeum isolated from saline soil.</title>
        <authorList>
            <person name="Duran-Viseras A."/>
            <person name="Sanchez-Porro C."/>
            <person name="Ventosa A."/>
        </authorList>
    </citation>
    <scope>NUCLEOTIDE SEQUENCE</scope>
    <source>
        <strain evidence="10">F3-133</strain>
    </source>
</reference>
<name>A0A9Q4GIU1_9EURY</name>
<feature type="compositionally biased region" description="Basic and acidic residues" evidence="8">
    <location>
        <begin position="336"/>
        <end position="351"/>
    </location>
</feature>
<dbReference type="InterPro" id="IPR027417">
    <property type="entry name" value="P-loop_NTPase"/>
</dbReference>
<keyword evidence="11" id="KW-1185">Reference proteome</keyword>
<dbReference type="SUPFAM" id="SSF52540">
    <property type="entry name" value="P-loop containing nucleoside triphosphate hydrolases"/>
    <property type="match status" value="1"/>
</dbReference>
<comment type="subunit">
    <text evidence="7">Heteromultimer composed of small subunits (RfcS) and large subunits (RfcL).</text>
</comment>
<evidence type="ECO:0000256" key="5">
    <source>
        <dbReference type="ARBA" id="ARBA00022840"/>
    </source>
</evidence>
<dbReference type="RefSeq" id="WP_266087253.1">
    <property type="nucleotide sequence ID" value="NZ_RKLV01000006.1"/>
</dbReference>
<dbReference type="InterPro" id="IPR003959">
    <property type="entry name" value="ATPase_AAA_core"/>
</dbReference>
<evidence type="ECO:0000256" key="8">
    <source>
        <dbReference type="SAM" id="MobiDB-lite"/>
    </source>
</evidence>
<dbReference type="NCBIfam" id="NF003228">
    <property type="entry name" value="PRK04195.1-4"/>
    <property type="match status" value="1"/>
</dbReference>
<comment type="function">
    <text evidence="7">Part of the RFC clamp loader complex which loads the PCNA sliding clamp onto DNA.</text>
</comment>
<evidence type="ECO:0000256" key="1">
    <source>
        <dbReference type="ARBA" id="ARBA00006878"/>
    </source>
</evidence>
<dbReference type="PANTHER" id="PTHR23389:SF6">
    <property type="entry name" value="REPLICATION FACTOR C SUBUNIT 1"/>
    <property type="match status" value="1"/>
</dbReference>
<gene>
    <name evidence="7" type="primary">rfcL</name>
    <name evidence="10" type="ORF">EGH25_07460</name>
</gene>
<keyword evidence="3 7" id="KW-0235">DNA replication</keyword>
<dbReference type="Gene3D" id="1.10.8.60">
    <property type="match status" value="1"/>
</dbReference>
<dbReference type="HAMAP" id="MF_01508">
    <property type="entry name" value="RfcL"/>
    <property type="match status" value="1"/>
</dbReference>
<evidence type="ECO:0000313" key="10">
    <source>
        <dbReference type="EMBL" id="MCX2819188.1"/>
    </source>
</evidence>
<comment type="caution">
    <text evidence="10">The sequence shown here is derived from an EMBL/GenBank/DDBJ whole genome shotgun (WGS) entry which is preliminary data.</text>
</comment>
<dbReference type="Pfam" id="PF21960">
    <property type="entry name" value="RCF1-5-like_lid"/>
    <property type="match status" value="1"/>
</dbReference>
<dbReference type="InterPro" id="IPR047854">
    <property type="entry name" value="RFC_lid"/>
</dbReference>
<feature type="compositionally biased region" description="Acidic residues" evidence="8">
    <location>
        <begin position="407"/>
        <end position="424"/>
    </location>
</feature>
<dbReference type="CDD" id="cd00009">
    <property type="entry name" value="AAA"/>
    <property type="match status" value="1"/>
</dbReference>
<evidence type="ECO:0000256" key="3">
    <source>
        <dbReference type="ARBA" id="ARBA00022705"/>
    </source>
</evidence>
<dbReference type="NCBIfam" id="NF003231">
    <property type="entry name" value="PRK04195.2-1"/>
    <property type="match status" value="1"/>
</dbReference>
<keyword evidence="4 7" id="KW-0547">Nucleotide-binding</keyword>
<protein>
    <recommendedName>
        <fullName evidence="2 7">Replication factor C large subunit</fullName>
        <shortName evidence="7">RFC large subunit</shortName>
    </recommendedName>
    <alternativeName>
        <fullName evidence="6 7">Clamp loader large subunit</fullName>
    </alternativeName>
</protein>
<dbReference type="Pfam" id="PF00004">
    <property type="entry name" value="AAA"/>
    <property type="match status" value="1"/>
</dbReference>
<dbReference type="GO" id="GO:0005524">
    <property type="term" value="F:ATP binding"/>
    <property type="evidence" value="ECO:0007669"/>
    <property type="project" value="UniProtKB-UniRule"/>
</dbReference>
<dbReference type="InterPro" id="IPR003593">
    <property type="entry name" value="AAA+_ATPase"/>
</dbReference>
<feature type="domain" description="AAA+ ATPase" evidence="9">
    <location>
        <begin position="37"/>
        <end position="158"/>
    </location>
</feature>
<accession>A0A9Q4GIU1</accession>
<keyword evidence="5 7" id="KW-0067">ATP-binding</keyword>
<dbReference type="GO" id="GO:0006260">
    <property type="term" value="P:DNA replication"/>
    <property type="evidence" value="ECO:0007669"/>
    <property type="project" value="UniProtKB-UniRule"/>
</dbReference>
<feature type="region of interest" description="Disordered" evidence="8">
    <location>
        <begin position="401"/>
        <end position="431"/>
    </location>
</feature>
<evidence type="ECO:0000256" key="2">
    <source>
        <dbReference type="ARBA" id="ARBA00014793"/>
    </source>
</evidence>
<dbReference type="SMART" id="SM00382">
    <property type="entry name" value="AAA"/>
    <property type="match status" value="1"/>
</dbReference>
<dbReference type="AlphaFoldDB" id="A0A9Q4GIU1"/>
<evidence type="ECO:0000256" key="6">
    <source>
        <dbReference type="ARBA" id="ARBA00032141"/>
    </source>
</evidence>
<feature type="binding site" evidence="7">
    <location>
        <begin position="45"/>
        <end position="52"/>
    </location>
    <ligand>
        <name>ATP</name>
        <dbReference type="ChEBI" id="CHEBI:30616"/>
    </ligand>
</feature>
<dbReference type="Proteomes" id="UP001149411">
    <property type="component" value="Unassembled WGS sequence"/>
</dbReference>
<proteinExistence type="inferred from homology"/>
<evidence type="ECO:0000256" key="4">
    <source>
        <dbReference type="ARBA" id="ARBA00022741"/>
    </source>
</evidence>
<dbReference type="GO" id="GO:0016887">
    <property type="term" value="F:ATP hydrolysis activity"/>
    <property type="evidence" value="ECO:0007669"/>
    <property type="project" value="InterPro"/>
</dbReference>
<dbReference type="InterPro" id="IPR023935">
    <property type="entry name" value="Rep_factor-C_lsu"/>
</dbReference>
<dbReference type="Gene3D" id="3.40.50.300">
    <property type="entry name" value="P-loop containing nucleotide triphosphate hydrolases"/>
    <property type="match status" value="1"/>
</dbReference>
<sequence length="431" mass="47160">MADWTERYRPDTLADVRGNNKSVKQLRGWAEDWEEGDREPALVHGAPGVGKTSAVHALANDMGWTVVEMNASDARTADAVEEVAGEATRSAGLTGGRTLVVMDEADNLHGNADRGGSRAVTEMLKTASQPVVLIANDPYEMSRSLRNACREIEFGNVTARSILPVLRDICNEEGVEYEKEALKSIADANSGDLRGAIHDLQAVAEGRDAVTVDDVSATGGRDTTEDIFEFLDTVLKGDDFGTALRDARDVDESPDDMVHWLDENVPKVYTGDELAEAYRRLSRADVFLGRTRATQNYSLWRYANDNMVGVQTARRGGGGGWTRYSPPSTFRRLGRTRGERDTRDSTARKIGEASGASMASARDDIFPYVRVLFEDEETAARIAASLGLSADELAYLTGWDESRAEDVVGDDEPEEVEEEDDDESQSTLSSF</sequence>
<evidence type="ECO:0000313" key="11">
    <source>
        <dbReference type="Proteomes" id="UP001149411"/>
    </source>
</evidence>
<dbReference type="EMBL" id="RKLV01000006">
    <property type="protein sequence ID" value="MCX2819188.1"/>
    <property type="molecule type" value="Genomic_DNA"/>
</dbReference>
<feature type="region of interest" description="Disordered" evidence="8">
    <location>
        <begin position="332"/>
        <end position="356"/>
    </location>
</feature>
<dbReference type="NCBIfam" id="NF003229">
    <property type="entry name" value="PRK04195.1-5"/>
    <property type="match status" value="1"/>
</dbReference>
<dbReference type="GO" id="GO:0003689">
    <property type="term" value="F:DNA clamp loader activity"/>
    <property type="evidence" value="ECO:0007669"/>
    <property type="project" value="UniProtKB-UniRule"/>
</dbReference>
<dbReference type="PANTHER" id="PTHR23389">
    <property type="entry name" value="CHROMOSOME TRANSMISSION FIDELITY FACTOR 18"/>
    <property type="match status" value="1"/>
</dbReference>
<dbReference type="CDD" id="cd18140">
    <property type="entry name" value="HLD_clamp_RFC"/>
    <property type="match status" value="1"/>
</dbReference>
<comment type="similarity">
    <text evidence="1 7">Belongs to the activator 1 small subunits family. RfcL subfamily.</text>
</comment>
<evidence type="ECO:0000259" key="9">
    <source>
        <dbReference type="SMART" id="SM00382"/>
    </source>
</evidence>
<evidence type="ECO:0000256" key="7">
    <source>
        <dbReference type="HAMAP-Rule" id="MF_01508"/>
    </source>
</evidence>